<dbReference type="Proteomes" id="UP001206572">
    <property type="component" value="Unassembled WGS sequence"/>
</dbReference>
<dbReference type="Pfam" id="PF00126">
    <property type="entry name" value="HTH_1"/>
    <property type="match status" value="1"/>
</dbReference>
<gene>
    <name evidence="6" type="ORF">NX780_09145</name>
</gene>
<dbReference type="Pfam" id="PF03466">
    <property type="entry name" value="LysR_substrate"/>
    <property type="match status" value="1"/>
</dbReference>
<dbReference type="InterPro" id="IPR036390">
    <property type="entry name" value="WH_DNA-bd_sf"/>
</dbReference>
<protein>
    <submittedName>
        <fullName evidence="6">LysR family transcriptional regulator</fullName>
    </submittedName>
</protein>
<comment type="similarity">
    <text evidence="1">Belongs to the LysR transcriptional regulatory family.</text>
</comment>
<dbReference type="InterPro" id="IPR000847">
    <property type="entry name" value="LysR_HTH_N"/>
</dbReference>
<dbReference type="EMBL" id="JANUHA010000005">
    <property type="protein sequence ID" value="MCS0596515.1"/>
    <property type="molecule type" value="Genomic_DNA"/>
</dbReference>
<organism evidence="6 7">
    <name type="scientific">Massilia agri</name>
    <dbReference type="NCBI Taxonomy" id="1886785"/>
    <lineage>
        <taxon>Bacteria</taxon>
        <taxon>Pseudomonadati</taxon>
        <taxon>Pseudomonadota</taxon>
        <taxon>Betaproteobacteria</taxon>
        <taxon>Burkholderiales</taxon>
        <taxon>Oxalobacteraceae</taxon>
        <taxon>Telluria group</taxon>
        <taxon>Massilia</taxon>
    </lineage>
</organism>
<evidence type="ECO:0000259" key="5">
    <source>
        <dbReference type="PROSITE" id="PS50931"/>
    </source>
</evidence>
<accession>A0ABT2AJY3</accession>
<keyword evidence="2" id="KW-0805">Transcription regulation</keyword>
<keyword evidence="3" id="KW-0238">DNA-binding</keyword>
<dbReference type="InterPro" id="IPR050176">
    <property type="entry name" value="LTTR"/>
</dbReference>
<dbReference type="PROSITE" id="PS50931">
    <property type="entry name" value="HTH_LYSR"/>
    <property type="match status" value="1"/>
</dbReference>
<dbReference type="SUPFAM" id="SSF53850">
    <property type="entry name" value="Periplasmic binding protein-like II"/>
    <property type="match status" value="1"/>
</dbReference>
<dbReference type="RefSeq" id="WP_258827553.1">
    <property type="nucleotide sequence ID" value="NZ_JANUHA010000005.1"/>
</dbReference>
<proteinExistence type="inferred from homology"/>
<feature type="domain" description="HTH lysR-type" evidence="5">
    <location>
        <begin position="4"/>
        <end position="61"/>
    </location>
</feature>
<dbReference type="Gene3D" id="3.40.190.290">
    <property type="match status" value="1"/>
</dbReference>
<reference evidence="6 7" key="1">
    <citation type="submission" date="2022-08" db="EMBL/GenBank/DDBJ databases">
        <title>Reclassification of Massilia species as members of the genera Telluria, Duganella, Pseudoduganella, Mokoshia gen. nov. and Zemynaea gen. nov. using orthogonal and non-orthogonal genome-based approaches.</title>
        <authorList>
            <person name="Bowman J.P."/>
        </authorList>
    </citation>
    <scope>NUCLEOTIDE SEQUENCE [LARGE SCALE GENOMIC DNA]</scope>
    <source>
        <strain evidence="6 7">JCM 31661</strain>
    </source>
</reference>
<sequence>MQIEDWDHLRFFLGVIDAGSVSAAARAMAVEHSTVARRIDALEKNLGLRLFDRLPRGWQLTEEGKALVHPARRIESELHALLRAANAEVPLAGPVRVSAPPALASCLLSRVLPAALAPYPRIALEMIGEAHNTDILRRETDIALRFRRPDSPQVAVKMLATVSYALYACPGYEATRPAGAWEFLGFDSSLAELPHALWLDRFADGRRVVMRSNDLCALAGAALAGHGVALLPSYVAMHAPGLVRLPIECDIARKLWLVMHEDVRRSPRIRTTANALIQVFESAAASL</sequence>
<dbReference type="InterPro" id="IPR005119">
    <property type="entry name" value="LysR_subst-bd"/>
</dbReference>
<evidence type="ECO:0000256" key="1">
    <source>
        <dbReference type="ARBA" id="ARBA00009437"/>
    </source>
</evidence>
<name>A0ABT2AJY3_9BURK</name>
<dbReference type="Gene3D" id="1.10.10.10">
    <property type="entry name" value="Winged helix-like DNA-binding domain superfamily/Winged helix DNA-binding domain"/>
    <property type="match status" value="1"/>
</dbReference>
<keyword evidence="7" id="KW-1185">Reference proteome</keyword>
<evidence type="ECO:0000313" key="6">
    <source>
        <dbReference type="EMBL" id="MCS0596515.1"/>
    </source>
</evidence>
<evidence type="ECO:0000256" key="3">
    <source>
        <dbReference type="ARBA" id="ARBA00023125"/>
    </source>
</evidence>
<dbReference type="InterPro" id="IPR036388">
    <property type="entry name" value="WH-like_DNA-bd_sf"/>
</dbReference>
<dbReference type="SUPFAM" id="SSF46785">
    <property type="entry name" value="Winged helix' DNA-binding domain"/>
    <property type="match status" value="1"/>
</dbReference>
<keyword evidence="4" id="KW-0804">Transcription</keyword>
<dbReference type="PANTHER" id="PTHR30579">
    <property type="entry name" value="TRANSCRIPTIONAL REGULATOR"/>
    <property type="match status" value="1"/>
</dbReference>
<dbReference type="PANTHER" id="PTHR30579:SF3">
    <property type="entry name" value="TRANSCRIPTIONAL REGULATORY PROTEIN"/>
    <property type="match status" value="1"/>
</dbReference>
<evidence type="ECO:0000256" key="4">
    <source>
        <dbReference type="ARBA" id="ARBA00023163"/>
    </source>
</evidence>
<evidence type="ECO:0000256" key="2">
    <source>
        <dbReference type="ARBA" id="ARBA00023015"/>
    </source>
</evidence>
<comment type="caution">
    <text evidence="6">The sequence shown here is derived from an EMBL/GenBank/DDBJ whole genome shotgun (WGS) entry which is preliminary data.</text>
</comment>
<evidence type="ECO:0000313" key="7">
    <source>
        <dbReference type="Proteomes" id="UP001206572"/>
    </source>
</evidence>